<accession>A0ABV3P607</accession>
<keyword evidence="2" id="KW-1003">Cell membrane</keyword>
<feature type="transmembrane region" description="Helical" evidence="7">
    <location>
        <begin position="141"/>
        <end position="157"/>
    </location>
</feature>
<feature type="transmembrane region" description="Helical" evidence="7">
    <location>
        <begin position="299"/>
        <end position="319"/>
    </location>
</feature>
<evidence type="ECO:0000256" key="5">
    <source>
        <dbReference type="ARBA" id="ARBA00023136"/>
    </source>
</evidence>
<comment type="caution">
    <text evidence="8">The sequence shown here is derived from an EMBL/GenBank/DDBJ whole genome shotgun (WGS) entry which is preliminary data.</text>
</comment>
<comment type="subcellular location">
    <subcellularLocation>
        <location evidence="1">Cell membrane</location>
        <topology evidence="1">Multi-pass membrane protein</topology>
    </subcellularLocation>
</comment>
<evidence type="ECO:0000256" key="2">
    <source>
        <dbReference type="ARBA" id="ARBA00022475"/>
    </source>
</evidence>
<feature type="transmembrane region" description="Helical" evidence="7">
    <location>
        <begin position="348"/>
        <end position="369"/>
    </location>
</feature>
<feature type="transmembrane region" description="Helical" evidence="7">
    <location>
        <begin position="169"/>
        <end position="191"/>
    </location>
</feature>
<evidence type="ECO:0000256" key="3">
    <source>
        <dbReference type="ARBA" id="ARBA00022692"/>
    </source>
</evidence>
<evidence type="ECO:0000313" key="8">
    <source>
        <dbReference type="EMBL" id="MEW9265056.1"/>
    </source>
</evidence>
<feature type="transmembrane region" description="Helical" evidence="7">
    <location>
        <begin position="415"/>
        <end position="433"/>
    </location>
</feature>
<dbReference type="PANTHER" id="PTHR42770:SF16">
    <property type="entry name" value="AMINO ACID PERMEASE"/>
    <property type="match status" value="1"/>
</dbReference>
<feature type="transmembrane region" description="Helical" evidence="7">
    <location>
        <begin position="58"/>
        <end position="77"/>
    </location>
</feature>
<protein>
    <submittedName>
        <fullName evidence="8">APC family permease</fullName>
    </submittedName>
</protein>
<evidence type="ECO:0000313" key="9">
    <source>
        <dbReference type="Proteomes" id="UP001555826"/>
    </source>
</evidence>
<reference evidence="8 9" key="1">
    <citation type="submission" date="2024-07" db="EMBL/GenBank/DDBJ databases">
        <authorList>
            <person name="Thanompreechachai J."/>
            <person name="Duangmal K."/>
        </authorList>
    </citation>
    <scope>NUCLEOTIDE SEQUENCE [LARGE SCALE GENOMIC DNA]</scope>
    <source>
        <strain evidence="8 9">KCTC 19886</strain>
    </source>
</reference>
<evidence type="ECO:0000256" key="4">
    <source>
        <dbReference type="ARBA" id="ARBA00022989"/>
    </source>
</evidence>
<feature type="transmembrane region" description="Helical" evidence="7">
    <location>
        <begin position="21"/>
        <end position="46"/>
    </location>
</feature>
<keyword evidence="9" id="KW-1185">Reference proteome</keyword>
<evidence type="ECO:0000256" key="7">
    <source>
        <dbReference type="SAM" id="Phobius"/>
    </source>
</evidence>
<gene>
    <name evidence="8" type="ORF">AB1207_09875</name>
</gene>
<feature type="transmembrane region" description="Helical" evidence="7">
    <location>
        <begin position="375"/>
        <end position="403"/>
    </location>
</feature>
<dbReference type="InterPro" id="IPR050367">
    <property type="entry name" value="APC_superfamily"/>
</dbReference>
<feature type="transmembrane region" description="Helical" evidence="7">
    <location>
        <begin position="439"/>
        <end position="459"/>
    </location>
</feature>
<dbReference type="InterPro" id="IPR002293">
    <property type="entry name" value="AA/rel_permease1"/>
</dbReference>
<evidence type="ECO:0000256" key="6">
    <source>
        <dbReference type="SAM" id="MobiDB-lite"/>
    </source>
</evidence>
<feature type="region of interest" description="Disordered" evidence="6">
    <location>
        <begin position="488"/>
        <end position="507"/>
    </location>
</feature>
<dbReference type="PANTHER" id="PTHR42770">
    <property type="entry name" value="AMINO ACID TRANSPORTER-RELATED"/>
    <property type="match status" value="1"/>
</dbReference>
<sequence>MASTASTTEAPAQPRRLSGRLGVGSIVFMVVAAAAPLTVVGGSVPLGITIGNGAGFPAMYAVGSVVLFFFAVGFVAMTRYVPNAGAFYTYIAAGLGRLHGLGGSFLALLTYQTIQAAVYGYLGAALGGVVSDDLGGPDLPWWVWTGLAIAVVGFLGYRHIDLSSKVLGVLLIAEIGIVLVVDAGVVLAGGGPEGFSTASLTPSGIAAGAPGIGLMFALAGFIGFECTAVFRDEARDPDRTIPRATYASLAVIGVFYTLSAWSVVSAWGDTGAVTEAAADPEGMVVQTASDFVGVAAGDVVQALLLTSLFACVLSFHNVVNRYVFSMANTGVLPRFWGRSHARHHSPHTASLLQTGASVALVVAFVAAGLDPVLQVYTWMSGIATLGFILLMLLTCIAVLVFFARTRVDARVWNTKVAPVIGVVGLLVAAYLTAANFGLLVGGWTVGAVFLVLIVASYLVGPLVGVLKPGADPLAVAAFEAQLDAAEPAVPHQVRSTPHTAPDSEDIA</sequence>
<dbReference type="Pfam" id="PF13520">
    <property type="entry name" value="AA_permease_2"/>
    <property type="match status" value="1"/>
</dbReference>
<name>A0ABV3P607_9ACTN</name>
<dbReference type="EMBL" id="JBFNQN010000006">
    <property type="protein sequence ID" value="MEW9265056.1"/>
    <property type="molecule type" value="Genomic_DNA"/>
</dbReference>
<dbReference type="RefSeq" id="WP_367637965.1">
    <property type="nucleotide sequence ID" value="NZ_JBFNQN010000006.1"/>
</dbReference>
<feature type="transmembrane region" description="Helical" evidence="7">
    <location>
        <begin position="98"/>
        <end position="121"/>
    </location>
</feature>
<feature type="transmembrane region" description="Helical" evidence="7">
    <location>
        <begin position="203"/>
        <end position="224"/>
    </location>
</feature>
<organism evidence="8 9">
    <name type="scientific">Kineococcus endophyticus</name>
    <dbReference type="NCBI Taxonomy" id="1181883"/>
    <lineage>
        <taxon>Bacteria</taxon>
        <taxon>Bacillati</taxon>
        <taxon>Actinomycetota</taxon>
        <taxon>Actinomycetes</taxon>
        <taxon>Kineosporiales</taxon>
        <taxon>Kineosporiaceae</taxon>
        <taxon>Kineococcus</taxon>
    </lineage>
</organism>
<feature type="transmembrane region" description="Helical" evidence="7">
    <location>
        <begin position="244"/>
        <end position="264"/>
    </location>
</feature>
<dbReference type="PIRSF" id="PIRSF006060">
    <property type="entry name" value="AA_transporter"/>
    <property type="match status" value="1"/>
</dbReference>
<keyword evidence="4 7" id="KW-1133">Transmembrane helix</keyword>
<keyword evidence="3 7" id="KW-0812">Transmembrane</keyword>
<keyword evidence="5 7" id="KW-0472">Membrane</keyword>
<dbReference type="Gene3D" id="1.20.1740.10">
    <property type="entry name" value="Amino acid/polyamine transporter I"/>
    <property type="match status" value="1"/>
</dbReference>
<evidence type="ECO:0000256" key="1">
    <source>
        <dbReference type="ARBA" id="ARBA00004651"/>
    </source>
</evidence>
<proteinExistence type="predicted"/>
<dbReference type="Proteomes" id="UP001555826">
    <property type="component" value="Unassembled WGS sequence"/>
</dbReference>